<dbReference type="AlphaFoldDB" id="A0A7I8X3L1"/>
<dbReference type="EMBL" id="CAJFDI010000006">
    <property type="protein sequence ID" value="CAD5233537.1"/>
    <property type="molecule type" value="Genomic_DNA"/>
</dbReference>
<dbReference type="Proteomes" id="UP000582659">
    <property type="component" value="Unassembled WGS sequence"/>
</dbReference>
<dbReference type="Proteomes" id="UP000659654">
    <property type="component" value="Unassembled WGS sequence"/>
</dbReference>
<sequence>MDPNAWATTAYLNAANNIQNFGNQMGMISVNRISVDDSMLNNYNHMYDEILESMQRCRVNNQQNDVDMDFH</sequence>
<reference evidence="1" key="1">
    <citation type="submission" date="2020-09" db="EMBL/GenBank/DDBJ databases">
        <authorList>
            <person name="Kikuchi T."/>
        </authorList>
    </citation>
    <scope>NUCLEOTIDE SEQUENCE</scope>
    <source>
        <strain evidence="1">Ka4C1</strain>
    </source>
</reference>
<protein>
    <submittedName>
        <fullName evidence="1">(pine wood nematode) hypothetical protein</fullName>
    </submittedName>
</protein>
<organism evidence="1 2">
    <name type="scientific">Bursaphelenchus xylophilus</name>
    <name type="common">Pinewood nematode worm</name>
    <name type="synonym">Aphelenchoides xylophilus</name>
    <dbReference type="NCBI Taxonomy" id="6326"/>
    <lineage>
        <taxon>Eukaryota</taxon>
        <taxon>Metazoa</taxon>
        <taxon>Ecdysozoa</taxon>
        <taxon>Nematoda</taxon>
        <taxon>Chromadorea</taxon>
        <taxon>Rhabditida</taxon>
        <taxon>Tylenchina</taxon>
        <taxon>Tylenchomorpha</taxon>
        <taxon>Aphelenchoidea</taxon>
        <taxon>Aphelenchoididae</taxon>
        <taxon>Bursaphelenchus</taxon>
    </lineage>
</organism>
<evidence type="ECO:0000313" key="1">
    <source>
        <dbReference type="EMBL" id="CAD5233537.1"/>
    </source>
</evidence>
<evidence type="ECO:0000313" key="2">
    <source>
        <dbReference type="Proteomes" id="UP000659654"/>
    </source>
</evidence>
<comment type="caution">
    <text evidence="1">The sequence shown here is derived from an EMBL/GenBank/DDBJ whole genome shotgun (WGS) entry which is preliminary data.</text>
</comment>
<proteinExistence type="predicted"/>
<name>A0A7I8X3L1_BURXY</name>
<accession>A0A7I8X3L1</accession>
<dbReference type="EMBL" id="CAJFCV020000006">
    <property type="protein sequence ID" value="CAG9128778.1"/>
    <property type="molecule type" value="Genomic_DNA"/>
</dbReference>
<keyword evidence="2" id="KW-1185">Reference proteome</keyword>
<gene>
    <name evidence="1" type="ORF">BXYJ_LOCUS13628</name>
</gene>